<evidence type="ECO:0000256" key="1">
    <source>
        <dbReference type="SAM" id="Phobius"/>
    </source>
</evidence>
<feature type="transmembrane region" description="Helical" evidence="1">
    <location>
        <begin position="12"/>
        <end position="35"/>
    </location>
</feature>
<dbReference type="AlphaFoldDB" id="A0A852WWY9"/>
<evidence type="ECO:0000313" key="2">
    <source>
        <dbReference type="EMBL" id="NYG20453.1"/>
    </source>
</evidence>
<sequence length="128" mass="12903">MRRIDGDTFGRWSLRLDAAYCAVLGTAVALGAGWIAHGVALPPLVIAAAGVAVVVWAGGVLWMLSRLPLRRALGLVMIANVLAALAVGLVSAAAASVLIVVAVLAVAVDVALFATSQAIALRALPARG</sequence>
<organism evidence="2 3">
    <name type="scientific">Agromyces hippuratus</name>
    <dbReference type="NCBI Taxonomy" id="286438"/>
    <lineage>
        <taxon>Bacteria</taxon>
        <taxon>Bacillati</taxon>
        <taxon>Actinomycetota</taxon>
        <taxon>Actinomycetes</taxon>
        <taxon>Micrococcales</taxon>
        <taxon>Microbacteriaceae</taxon>
        <taxon>Agromyces</taxon>
    </lineage>
</organism>
<evidence type="ECO:0000313" key="3">
    <source>
        <dbReference type="Proteomes" id="UP000549066"/>
    </source>
</evidence>
<proteinExistence type="predicted"/>
<name>A0A852WWY9_9MICO</name>
<reference evidence="2 3" key="1">
    <citation type="submission" date="2020-07" db="EMBL/GenBank/DDBJ databases">
        <title>Sequencing the genomes of 1000 actinobacteria strains.</title>
        <authorList>
            <person name="Klenk H.-P."/>
        </authorList>
    </citation>
    <scope>NUCLEOTIDE SEQUENCE [LARGE SCALE GENOMIC DNA]</scope>
    <source>
        <strain evidence="2 3">DSM 8598</strain>
    </source>
</reference>
<keyword evidence="1" id="KW-0812">Transmembrane</keyword>
<dbReference type="Proteomes" id="UP000549066">
    <property type="component" value="Unassembled WGS sequence"/>
</dbReference>
<feature type="transmembrane region" description="Helical" evidence="1">
    <location>
        <begin position="97"/>
        <end position="121"/>
    </location>
</feature>
<accession>A0A852WWY9</accession>
<protein>
    <submittedName>
        <fullName evidence="2">Lysylphosphatidylglycerol synthetase-like protein (DUF2156 family)</fullName>
    </submittedName>
</protein>
<feature type="transmembrane region" description="Helical" evidence="1">
    <location>
        <begin position="41"/>
        <end position="65"/>
    </location>
</feature>
<keyword evidence="1" id="KW-0472">Membrane</keyword>
<keyword evidence="3" id="KW-1185">Reference proteome</keyword>
<dbReference type="EMBL" id="JACCFI010000001">
    <property type="protein sequence ID" value="NYG20453.1"/>
    <property type="molecule type" value="Genomic_DNA"/>
</dbReference>
<feature type="transmembrane region" description="Helical" evidence="1">
    <location>
        <begin position="72"/>
        <end position="91"/>
    </location>
</feature>
<comment type="caution">
    <text evidence="2">The sequence shown here is derived from an EMBL/GenBank/DDBJ whole genome shotgun (WGS) entry which is preliminary data.</text>
</comment>
<dbReference type="RefSeq" id="WP_179550569.1">
    <property type="nucleotide sequence ID" value="NZ_JACCFI010000001.1"/>
</dbReference>
<keyword evidence="1" id="KW-1133">Transmembrane helix</keyword>
<gene>
    <name evidence="2" type="ORF">BJY17_001200</name>
</gene>